<feature type="domain" description="Transposase MuDR plant" evidence="2">
    <location>
        <begin position="581"/>
        <end position="643"/>
    </location>
</feature>
<dbReference type="Pfam" id="PF03108">
    <property type="entry name" value="DBD_Tnp_Mut"/>
    <property type="match status" value="1"/>
</dbReference>
<dbReference type="PANTHER" id="PTHR31973">
    <property type="entry name" value="POLYPROTEIN, PUTATIVE-RELATED"/>
    <property type="match status" value="1"/>
</dbReference>
<accession>A0AAD8W5Q3</accession>
<feature type="compositionally biased region" description="Basic residues" evidence="1">
    <location>
        <begin position="212"/>
        <end position="225"/>
    </location>
</feature>
<dbReference type="Proteomes" id="UP001231189">
    <property type="component" value="Unassembled WGS sequence"/>
</dbReference>
<feature type="compositionally biased region" description="Low complexity" evidence="1">
    <location>
        <begin position="1006"/>
        <end position="1016"/>
    </location>
</feature>
<evidence type="ECO:0000313" key="5">
    <source>
        <dbReference type="Proteomes" id="UP001231189"/>
    </source>
</evidence>
<feature type="domain" description="MULE transposase" evidence="3">
    <location>
        <begin position="774"/>
        <end position="870"/>
    </location>
</feature>
<feature type="compositionally biased region" description="Polar residues" evidence="1">
    <location>
        <begin position="991"/>
        <end position="1004"/>
    </location>
</feature>
<feature type="region of interest" description="Disordered" evidence="1">
    <location>
        <begin position="524"/>
        <end position="567"/>
    </location>
</feature>
<dbReference type="AlphaFoldDB" id="A0AAD8W5Q3"/>
<keyword evidence="5" id="KW-1185">Reference proteome</keyword>
<feature type="compositionally biased region" description="Polar residues" evidence="1">
    <location>
        <begin position="145"/>
        <end position="155"/>
    </location>
</feature>
<dbReference type="InterPro" id="IPR018289">
    <property type="entry name" value="MULE_transposase_dom"/>
</dbReference>
<feature type="region of interest" description="Disordered" evidence="1">
    <location>
        <begin position="212"/>
        <end position="249"/>
    </location>
</feature>
<dbReference type="EMBL" id="JAUUTY010000004">
    <property type="protein sequence ID" value="KAK1641867.1"/>
    <property type="molecule type" value="Genomic_DNA"/>
</dbReference>
<comment type="caution">
    <text evidence="4">The sequence shown here is derived from an EMBL/GenBank/DDBJ whole genome shotgun (WGS) entry which is preliminary data.</text>
</comment>
<feature type="compositionally biased region" description="Acidic residues" evidence="1">
    <location>
        <begin position="546"/>
        <end position="558"/>
    </location>
</feature>
<evidence type="ECO:0000259" key="2">
    <source>
        <dbReference type="Pfam" id="PF03108"/>
    </source>
</evidence>
<dbReference type="InterPro" id="IPR004332">
    <property type="entry name" value="Transposase_MuDR"/>
</dbReference>
<sequence>MRATSSKYRGNLKKTNTTKMSLLSTKLSQYLRERNTTTGKQLCTARLKLLTEPRQELKNALKLQIRAHSQTTGTGGTHSCTKRIKLTPNSSTLSVELINSRITLLKGMLLADHRQVKSIPRRLIALTKKSPLSSSSGKTHELSSILRQNTGGENSSSTSILIYPLSVVSQIQPVSRNGSRVVLDLPVIISQSSIISTLGCILIRLSSIRGKGNGRRCNRHRRSNGARRTGDLARKHTPKTKTAHVDAHEGSEIRHAPEFCPRRGGGDVRGVTGAVVEDAAGLEARSTEVYELVGVQEQENHTMDKQGSLCAGQYNDSIGMDNSEFLHIRYHYNGEFFSATRSLTYVGGTVASSFIKRDKMSYLELIGHLKSHLPTYNEAQYLHWLNPGRQLFDGLKTIIDDEGCKGISDIVTAGEVAEIFVEPVMCVTEDTDGSNYEDEIVVRNEDVQSKKKQLDIDLAKQKGVVLDGDGSSSDSEYMPVDSEASDEDDEAISIKKKFKEFKKKLKTGKAVDLDDFIFEGHSVLPPSKSDDEDLSDESNDTPYYDSSEDEASYDEQSDGELVRNNEDLPRYNSKADVPYFALGMRFRGRKQFRRAIIKHGLAEKRAFKFVKNDLGRVRVKCTWTNCPWVMLLSRNTRTSSWQISTFNNEHWCPPRRDNKMVTARRIAEKYEKMLRANPTWKMESLQQTVQEEMLADVHISKCKRAKKIVIDKLVDAINGEYSRVFDYQAELLRSNPGSTVIVKLDPNQDKPVFQRFYICFAACKRGFMAGCRKVVGLDGCFFKGGNRGELLCALGRDSNNQMYPLAWAVVEKENNDTWDWFCSLLFRDIAVGDCESWVFISDQQKGIINAVKNWAPRAEHRNCARHIYANWRKTYREKEWQKNFWRIAKAPCRVLFNYHKAKLAQKTVDGAKAIMKTDPMHWCRAWFKLGSNCDSVDNNICESFNNWIVGARYLPIISMLEVIRKKVMTSHHPQKRKREVGTAKPALQLGPASSQASSSVTHINHGSGSTGSAGASTCVLDRSNKIKKKPLPLLLQED</sequence>
<evidence type="ECO:0000313" key="4">
    <source>
        <dbReference type="EMBL" id="KAK1641867.1"/>
    </source>
</evidence>
<feature type="region of interest" description="Disordered" evidence="1">
    <location>
        <begin position="133"/>
        <end position="155"/>
    </location>
</feature>
<evidence type="ECO:0000256" key="1">
    <source>
        <dbReference type="SAM" id="MobiDB-lite"/>
    </source>
</evidence>
<gene>
    <name evidence="4" type="ORF">QYE76_059672</name>
</gene>
<evidence type="ECO:0000259" key="3">
    <source>
        <dbReference type="Pfam" id="PF10551"/>
    </source>
</evidence>
<feature type="region of interest" description="Disordered" evidence="1">
    <location>
        <begin position="970"/>
        <end position="1016"/>
    </location>
</feature>
<protein>
    <submittedName>
        <fullName evidence="4">Uncharacterized protein</fullName>
    </submittedName>
</protein>
<name>A0AAD8W5Q3_LOLMU</name>
<dbReference type="Pfam" id="PF10551">
    <property type="entry name" value="MULE"/>
    <property type="match status" value="1"/>
</dbReference>
<feature type="region of interest" description="Disordered" evidence="1">
    <location>
        <begin position="465"/>
        <end position="489"/>
    </location>
</feature>
<proteinExistence type="predicted"/>
<organism evidence="4 5">
    <name type="scientific">Lolium multiflorum</name>
    <name type="common">Italian ryegrass</name>
    <name type="synonym">Lolium perenne subsp. multiflorum</name>
    <dbReference type="NCBI Taxonomy" id="4521"/>
    <lineage>
        <taxon>Eukaryota</taxon>
        <taxon>Viridiplantae</taxon>
        <taxon>Streptophyta</taxon>
        <taxon>Embryophyta</taxon>
        <taxon>Tracheophyta</taxon>
        <taxon>Spermatophyta</taxon>
        <taxon>Magnoliopsida</taxon>
        <taxon>Liliopsida</taxon>
        <taxon>Poales</taxon>
        <taxon>Poaceae</taxon>
        <taxon>BOP clade</taxon>
        <taxon>Pooideae</taxon>
        <taxon>Poodae</taxon>
        <taxon>Poeae</taxon>
        <taxon>Poeae Chloroplast Group 2 (Poeae type)</taxon>
        <taxon>Loliodinae</taxon>
        <taxon>Loliinae</taxon>
        <taxon>Lolium</taxon>
    </lineage>
</organism>
<reference evidence="4" key="1">
    <citation type="submission" date="2023-07" db="EMBL/GenBank/DDBJ databases">
        <title>A chromosome-level genome assembly of Lolium multiflorum.</title>
        <authorList>
            <person name="Chen Y."/>
            <person name="Copetti D."/>
            <person name="Kolliker R."/>
            <person name="Studer B."/>
        </authorList>
    </citation>
    <scope>NUCLEOTIDE SEQUENCE</scope>
    <source>
        <strain evidence="4">02402/16</strain>
        <tissue evidence="4">Leaf</tissue>
    </source>
</reference>
<feature type="compositionally biased region" description="Acidic residues" evidence="1">
    <location>
        <begin position="530"/>
        <end position="539"/>
    </location>
</feature>
<dbReference type="PANTHER" id="PTHR31973:SF187">
    <property type="entry name" value="MUTATOR TRANSPOSASE MUDRA PROTEIN"/>
    <property type="match status" value="1"/>
</dbReference>